<protein>
    <recommendedName>
        <fullName evidence="4">ribose-5-phosphate isomerase</fullName>
        <ecNumber evidence="4">5.3.1.6</ecNumber>
    </recommendedName>
    <alternativeName>
        <fullName evidence="6">Phosphoriboisomerase</fullName>
    </alternativeName>
</protein>
<keyword evidence="9" id="KW-1185">Reference proteome</keyword>
<evidence type="ECO:0000256" key="4">
    <source>
        <dbReference type="ARBA" id="ARBA00011959"/>
    </source>
</evidence>
<evidence type="ECO:0000256" key="2">
    <source>
        <dbReference type="ARBA" id="ARBA00004988"/>
    </source>
</evidence>
<dbReference type="Proteomes" id="UP000275408">
    <property type="component" value="Unassembled WGS sequence"/>
</dbReference>
<dbReference type="InterPro" id="IPR037171">
    <property type="entry name" value="NagB/RpiA_transferase-like"/>
</dbReference>
<dbReference type="GO" id="GO:0004751">
    <property type="term" value="F:ribose-5-phosphate isomerase activity"/>
    <property type="evidence" value="ECO:0007669"/>
    <property type="project" value="UniProtKB-EC"/>
</dbReference>
<dbReference type="GO" id="GO:0005737">
    <property type="term" value="C:cytoplasm"/>
    <property type="evidence" value="ECO:0007669"/>
    <property type="project" value="TreeGrafter"/>
</dbReference>
<dbReference type="STRING" id="46731.A0A3M6TTU9"/>
<comment type="pathway">
    <text evidence="2">Carbohydrate degradation; pentose phosphate pathway; D-ribose 5-phosphate from D-ribulose 5-phosphate (non-oxidative stage): step 1/1.</text>
</comment>
<evidence type="ECO:0000313" key="9">
    <source>
        <dbReference type="Proteomes" id="UP000275408"/>
    </source>
</evidence>
<comment type="similarity">
    <text evidence="3">Belongs to the ribose 5-phosphate isomerase family.</text>
</comment>
<dbReference type="PANTHER" id="PTHR11934:SF0">
    <property type="entry name" value="RIBOSE-5-PHOSPHATE ISOMERASE"/>
    <property type="match status" value="1"/>
</dbReference>
<keyword evidence="7" id="KW-1133">Transmembrane helix</keyword>
<dbReference type="EMBL" id="RCHS01002959">
    <property type="protein sequence ID" value="RMX44739.1"/>
    <property type="molecule type" value="Genomic_DNA"/>
</dbReference>
<keyword evidence="5" id="KW-0413">Isomerase</keyword>
<dbReference type="FunFam" id="3.30.70.260:FF:000018">
    <property type="entry name" value="Ribose-5-phosphate isomerase A"/>
    <property type="match status" value="1"/>
</dbReference>
<dbReference type="CDD" id="cd01398">
    <property type="entry name" value="RPI_A"/>
    <property type="match status" value="1"/>
</dbReference>
<evidence type="ECO:0000313" key="8">
    <source>
        <dbReference type="EMBL" id="RMX44739.1"/>
    </source>
</evidence>
<keyword evidence="7" id="KW-0472">Membrane</keyword>
<dbReference type="SUPFAM" id="SSF75445">
    <property type="entry name" value="D-ribose-5-phosphate isomerase (RpiA), lid domain"/>
    <property type="match status" value="1"/>
</dbReference>
<feature type="transmembrane region" description="Helical" evidence="7">
    <location>
        <begin position="104"/>
        <end position="121"/>
    </location>
</feature>
<organism evidence="8 9">
    <name type="scientific">Pocillopora damicornis</name>
    <name type="common">Cauliflower coral</name>
    <name type="synonym">Millepora damicornis</name>
    <dbReference type="NCBI Taxonomy" id="46731"/>
    <lineage>
        <taxon>Eukaryota</taxon>
        <taxon>Metazoa</taxon>
        <taxon>Cnidaria</taxon>
        <taxon>Anthozoa</taxon>
        <taxon>Hexacorallia</taxon>
        <taxon>Scleractinia</taxon>
        <taxon>Astrocoeniina</taxon>
        <taxon>Pocilloporidae</taxon>
        <taxon>Pocillopora</taxon>
    </lineage>
</organism>
<dbReference type="PANTHER" id="PTHR11934">
    <property type="entry name" value="RIBOSE-5-PHOSPHATE ISOMERASE"/>
    <property type="match status" value="1"/>
</dbReference>
<dbReference type="NCBIfam" id="NF001924">
    <property type="entry name" value="PRK00702.1"/>
    <property type="match status" value="1"/>
</dbReference>
<dbReference type="Pfam" id="PF06026">
    <property type="entry name" value="Rib_5-P_isom_A"/>
    <property type="match status" value="1"/>
</dbReference>
<dbReference type="NCBIfam" id="TIGR00021">
    <property type="entry name" value="rpiA"/>
    <property type="match status" value="1"/>
</dbReference>
<name>A0A3M6TTU9_POCDA</name>
<dbReference type="InterPro" id="IPR004788">
    <property type="entry name" value="Ribose5P_isomerase_type_A"/>
</dbReference>
<keyword evidence="7" id="KW-0812">Transmembrane</keyword>
<comment type="catalytic activity">
    <reaction evidence="1">
        <text>aldehydo-D-ribose 5-phosphate = D-ribulose 5-phosphate</text>
        <dbReference type="Rhea" id="RHEA:14657"/>
        <dbReference type="ChEBI" id="CHEBI:58121"/>
        <dbReference type="ChEBI" id="CHEBI:58273"/>
        <dbReference type="EC" id="5.3.1.6"/>
    </reaction>
</comment>
<sequence>MQKQVLVNQALMGGHNLRTHEKDWEDNFVVCQMKPTINVPFTNRLEKMFAIALTEMNDVGPLAAMFFRVETENARLHSTISPKKLIREIATNLSRTDNRKTGNLLILIFCIINIHILHGYFPSSRPAPRSRSVSVYGNRWTENTLGGKFIIPRANDRRHSERMVLSYFRLRGSILHLCRRVSTGEVVMEAGKRAAARYAVDTYVKGNQALGIGSGSTIVYAVERIAERVKDEKLHLLCVPSSFQAQQLITQHNLTLSDLDRTPELDVAIDGADDVDSNLSAIKGGGGCLTQEKIVASCAKQFIIIADDRKDSKQLGEAFKKGIPVEVIPMAYVPVMKKIEKLGLKPILRMARAKAGPVVTDNSNFIIDCQFDKVYDWKELNTQLNLIPGVVETGLFVGMAECAIFGKPDGTITKR</sequence>
<comment type="caution">
    <text evidence="8">The sequence shown here is derived from an EMBL/GenBank/DDBJ whole genome shotgun (WGS) entry which is preliminary data.</text>
</comment>
<dbReference type="OrthoDB" id="1555531at2759"/>
<dbReference type="GO" id="GO:0006014">
    <property type="term" value="P:D-ribose metabolic process"/>
    <property type="evidence" value="ECO:0007669"/>
    <property type="project" value="TreeGrafter"/>
</dbReference>
<evidence type="ECO:0000256" key="3">
    <source>
        <dbReference type="ARBA" id="ARBA00008088"/>
    </source>
</evidence>
<dbReference type="AlphaFoldDB" id="A0A3M6TTU9"/>
<dbReference type="InterPro" id="IPR020672">
    <property type="entry name" value="Ribose5P_isomerase_typA_subgr"/>
</dbReference>
<proteinExistence type="inferred from homology"/>
<accession>A0A3M6TTU9</accession>
<reference evidence="8 9" key="1">
    <citation type="journal article" date="2018" name="Sci. Rep.">
        <title>Comparative analysis of the Pocillopora damicornis genome highlights role of immune system in coral evolution.</title>
        <authorList>
            <person name="Cunning R."/>
            <person name="Bay R.A."/>
            <person name="Gillette P."/>
            <person name="Baker A.C."/>
            <person name="Traylor-Knowles N."/>
        </authorList>
    </citation>
    <scope>NUCLEOTIDE SEQUENCE [LARGE SCALE GENOMIC DNA]</scope>
    <source>
        <strain evidence="8">RSMAS</strain>
        <tissue evidence="8">Whole animal</tissue>
    </source>
</reference>
<dbReference type="SUPFAM" id="SSF100950">
    <property type="entry name" value="NagB/RpiA/CoA transferase-like"/>
    <property type="match status" value="1"/>
</dbReference>
<evidence type="ECO:0000256" key="1">
    <source>
        <dbReference type="ARBA" id="ARBA00001713"/>
    </source>
</evidence>
<dbReference type="HAMAP" id="MF_00170">
    <property type="entry name" value="Rib_5P_isom_A"/>
    <property type="match status" value="1"/>
</dbReference>
<dbReference type="GO" id="GO:0009052">
    <property type="term" value="P:pentose-phosphate shunt, non-oxidative branch"/>
    <property type="evidence" value="ECO:0007669"/>
    <property type="project" value="InterPro"/>
</dbReference>
<gene>
    <name evidence="8" type="ORF">pdam_00019149</name>
</gene>
<dbReference type="Gene3D" id="3.30.70.260">
    <property type="match status" value="1"/>
</dbReference>
<dbReference type="Gene3D" id="3.40.50.1360">
    <property type="match status" value="1"/>
</dbReference>
<evidence type="ECO:0000256" key="5">
    <source>
        <dbReference type="ARBA" id="ARBA00023235"/>
    </source>
</evidence>
<dbReference type="FunFam" id="3.40.50.1360:FF:000001">
    <property type="entry name" value="Ribose-5-phosphate isomerase A"/>
    <property type="match status" value="1"/>
</dbReference>
<dbReference type="UniPathway" id="UPA00115">
    <property type="reaction ID" value="UER00412"/>
</dbReference>
<evidence type="ECO:0000256" key="7">
    <source>
        <dbReference type="SAM" id="Phobius"/>
    </source>
</evidence>
<dbReference type="EC" id="5.3.1.6" evidence="4"/>
<evidence type="ECO:0000256" key="6">
    <source>
        <dbReference type="ARBA" id="ARBA00029734"/>
    </source>
</evidence>